<keyword evidence="2" id="KW-1185">Reference proteome</keyword>
<dbReference type="AlphaFoldDB" id="A0A9R1VCQ8"/>
<protein>
    <recommendedName>
        <fullName evidence="3">Reverse transcriptase zinc-binding domain-containing protein</fullName>
    </recommendedName>
</protein>
<sequence length="161" mass="18012">MMGFSFSEIFSQIVKNWDDSQFWHDNWVGTVNLKMAFWKWKSCPIVAGLSHQLQCLSDIIAPVRLQPGQDPVTCVLAPDGKYKVELLRKKIEQKVANNTSLPQIIWSKTIAIKRAALRRIPSAVALSHRGVNVDSCSCSACIGGLECANHILVECPMQFQL</sequence>
<dbReference type="Proteomes" id="UP000235145">
    <property type="component" value="Unassembled WGS sequence"/>
</dbReference>
<gene>
    <name evidence="1" type="ORF">LSAT_V11C500262630</name>
</gene>
<organism evidence="1 2">
    <name type="scientific">Lactuca sativa</name>
    <name type="common">Garden lettuce</name>
    <dbReference type="NCBI Taxonomy" id="4236"/>
    <lineage>
        <taxon>Eukaryota</taxon>
        <taxon>Viridiplantae</taxon>
        <taxon>Streptophyta</taxon>
        <taxon>Embryophyta</taxon>
        <taxon>Tracheophyta</taxon>
        <taxon>Spermatophyta</taxon>
        <taxon>Magnoliopsida</taxon>
        <taxon>eudicotyledons</taxon>
        <taxon>Gunneridae</taxon>
        <taxon>Pentapetalae</taxon>
        <taxon>asterids</taxon>
        <taxon>campanulids</taxon>
        <taxon>Asterales</taxon>
        <taxon>Asteraceae</taxon>
        <taxon>Cichorioideae</taxon>
        <taxon>Cichorieae</taxon>
        <taxon>Lactucinae</taxon>
        <taxon>Lactuca</taxon>
    </lineage>
</organism>
<evidence type="ECO:0000313" key="1">
    <source>
        <dbReference type="EMBL" id="KAJ0204652.1"/>
    </source>
</evidence>
<evidence type="ECO:0000313" key="2">
    <source>
        <dbReference type="Proteomes" id="UP000235145"/>
    </source>
</evidence>
<comment type="caution">
    <text evidence="1">The sequence shown here is derived from an EMBL/GenBank/DDBJ whole genome shotgun (WGS) entry which is preliminary data.</text>
</comment>
<reference evidence="1 2" key="1">
    <citation type="journal article" date="2017" name="Nat. Commun.">
        <title>Genome assembly with in vitro proximity ligation data and whole-genome triplication in lettuce.</title>
        <authorList>
            <person name="Reyes-Chin-Wo S."/>
            <person name="Wang Z."/>
            <person name="Yang X."/>
            <person name="Kozik A."/>
            <person name="Arikit S."/>
            <person name="Song C."/>
            <person name="Xia L."/>
            <person name="Froenicke L."/>
            <person name="Lavelle D.O."/>
            <person name="Truco M.J."/>
            <person name="Xia R."/>
            <person name="Zhu S."/>
            <person name="Xu C."/>
            <person name="Xu H."/>
            <person name="Xu X."/>
            <person name="Cox K."/>
            <person name="Korf I."/>
            <person name="Meyers B.C."/>
            <person name="Michelmore R.W."/>
        </authorList>
    </citation>
    <scope>NUCLEOTIDE SEQUENCE [LARGE SCALE GENOMIC DNA]</scope>
    <source>
        <strain evidence="2">cv. Salinas</strain>
        <tissue evidence="1">Seedlings</tissue>
    </source>
</reference>
<proteinExistence type="predicted"/>
<accession>A0A9R1VCQ8</accession>
<dbReference type="EMBL" id="NBSK02000005">
    <property type="protein sequence ID" value="KAJ0204652.1"/>
    <property type="molecule type" value="Genomic_DNA"/>
</dbReference>
<name>A0A9R1VCQ8_LACSA</name>
<evidence type="ECO:0008006" key="3">
    <source>
        <dbReference type="Google" id="ProtNLM"/>
    </source>
</evidence>